<evidence type="ECO:0000313" key="1">
    <source>
        <dbReference type="EMBL" id="WCT72626.1"/>
    </source>
</evidence>
<dbReference type="SUPFAM" id="SSF53098">
    <property type="entry name" value="Ribonuclease H-like"/>
    <property type="match status" value="1"/>
</dbReference>
<dbReference type="InterPro" id="IPR012337">
    <property type="entry name" value="RNaseH-like_sf"/>
</dbReference>
<organism evidence="1 2">
    <name type="scientific">Sphingomonas naphthae</name>
    <dbReference type="NCBI Taxonomy" id="1813468"/>
    <lineage>
        <taxon>Bacteria</taxon>
        <taxon>Pseudomonadati</taxon>
        <taxon>Pseudomonadota</taxon>
        <taxon>Alphaproteobacteria</taxon>
        <taxon>Sphingomonadales</taxon>
        <taxon>Sphingomonadaceae</taxon>
        <taxon>Sphingomonas</taxon>
    </lineage>
</organism>
<proteinExistence type="predicted"/>
<name>A0ABY7TIK0_9SPHN</name>
<reference evidence="1 2" key="1">
    <citation type="submission" date="2023-02" db="EMBL/GenBank/DDBJ databases">
        <title>Genome sequence of Sphingomonas naphthae.</title>
        <authorList>
            <person name="Kim S."/>
            <person name="Heo J."/>
            <person name="Kwon S.-W."/>
        </authorList>
    </citation>
    <scope>NUCLEOTIDE SEQUENCE [LARGE SCALE GENOMIC DNA]</scope>
    <source>
        <strain evidence="1 2">KACC 18716</strain>
    </source>
</reference>
<dbReference type="RefSeq" id="WP_273686596.1">
    <property type="nucleotide sequence ID" value="NZ_CP117411.1"/>
</dbReference>
<accession>A0ABY7TIK0</accession>
<protein>
    <submittedName>
        <fullName evidence="1">Uncharacterized protein</fullName>
    </submittedName>
</protein>
<gene>
    <name evidence="1" type="ORF">PQ455_13415</name>
</gene>
<dbReference type="EMBL" id="CP117411">
    <property type="protein sequence ID" value="WCT72626.1"/>
    <property type="molecule type" value="Genomic_DNA"/>
</dbReference>
<keyword evidence="2" id="KW-1185">Reference proteome</keyword>
<evidence type="ECO:0000313" key="2">
    <source>
        <dbReference type="Proteomes" id="UP001220395"/>
    </source>
</evidence>
<sequence length="238" mass="25880">MNEMVEPLGPVIVLDIETAPDPAVVAIAGRGREIDRAALHRLVAVSMLVGCEDADGWGSFELVSAATDDEMRMLKLINRRLEWLHIEGGTLLTYNGVSHDFTCLRRRRNANWAFDLAGIAALGDIRHFDLMRMSSRGPLKPWPSLRDSCAALGIPMNHLLVPSASEPRAASVRKSQADVVGTFLLFLFETAAARASAASLSAGWRALSKFLGEPAVRAPHLEQFRAPFLLGLNQDLGG</sequence>
<dbReference type="Proteomes" id="UP001220395">
    <property type="component" value="Chromosome"/>
</dbReference>